<dbReference type="KEGG" id="bayd:BSPP4475_09845"/>
<feature type="transmembrane region" description="Helical" evidence="1">
    <location>
        <begin position="40"/>
        <end position="58"/>
    </location>
</feature>
<feature type="domain" description="DUF1468" evidence="2">
    <location>
        <begin position="10"/>
        <end position="144"/>
    </location>
</feature>
<dbReference type="Pfam" id="PF07331">
    <property type="entry name" value="TctB"/>
    <property type="match status" value="1"/>
</dbReference>
<organism evidence="3 4">
    <name type="scientific">Brevibacillus aydinogluensis</name>
    <dbReference type="NCBI Taxonomy" id="927786"/>
    <lineage>
        <taxon>Bacteria</taxon>
        <taxon>Bacillati</taxon>
        <taxon>Bacillota</taxon>
        <taxon>Bacilli</taxon>
        <taxon>Bacillales</taxon>
        <taxon>Paenibacillaceae</taxon>
        <taxon>Brevibacillus</taxon>
    </lineage>
</organism>
<keyword evidence="1" id="KW-1133">Transmembrane helix</keyword>
<feature type="transmembrane region" description="Helical" evidence="1">
    <location>
        <begin position="78"/>
        <end position="105"/>
    </location>
</feature>
<evidence type="ECO:0000313" key="3">
    <source>
        <dbReference type="EMBL" id="CAJ1002621.1"/>
    </source>
</evidence>
<dbReference type="EMBL" id="OY569118">
    <property type="protein sequence ID" value="CAJ1002621.1"/>
    <property type="molecule type" value="Genomic_DNA"/>
</dbReference>
<name>A0AA48RHI2_9BACL</name>
<dbReference type="RefSeq" id="WP_171566772.1">
    <property type="nucleotide sequence ID" value="NZ_JAUSVZ010000005.1"/>
</dbReference>
<gene>
    <name evidence="3" type="ORF">BSPP4475_09845</name>
</gene>
<protein>
    <submittedName>
        <fullName evidence="3">Transporter</fullName>
    </submittedName>
</protein>
<accession>A0AA48RHI2</accession>
<keyword evidence="1" id="KW-0472">Membrane</keyword>
<reference evidence="3" key="1">
    <citation type="submission" date="2023-07" db="EMBL/GenBank/DDBJ databases">
        <authorList>
            <person name="Ivanov I."/>
            <person name="Teneva D."/>
            <person name="Stoikov I."/>
        </authorList>
    </citation>
    <scope>NUCLEOTIDE SEQUENCE</scope>
    <source>
        <strain evidence="3">4475</strain>
    </source>
</reference>
<dbReference type="AlphaFoldDB" id="A0AA48RHI2"/>
<sequence>MNKTFDRTSSILFALIGALFVAESRNISTSAYGSEVGPNLFPMGLGIILILLSLRLFWETFRYRESVTSAVVLRHKRFLLMLLATVLYAWFLEDIGYVISTFFFLLAGFRLMGSASWWKSAAVALAFSGGVYAVYVHILKGTLPGFPTWLGL</sequence>
<feature type="transmembrane region" description="Helical" evidence="1">
    <location>
        <begin position="117"/>
        <end position="138"/>
    </location>
</feature>
<keyword evidence="1" id="KW-0812">Transmembrane</keyword>
<evidence type="ECO:0000256" key="1">
    <source>
        <dbReference type="SAM" id="Phobius"/>
    </source>
</evidence>
<dbReference type="InterPro" id="IPR009936">
    <property type="entry name" value="DUF1468"/>
</dbReference>
<keyword evidence="4" id="KW-1185">Reference proteome</keyword>
<evidence type="ECO:0000259" key="2">
    <source>
        <dbReference type="Pfam" id="PF07331"/>
    </source>
</evidence>
<proteinExistence type="predicted"/>
<evidence type="ECO:0000313" key="4">
    <source>
        <dbReference type="Proteomes" id="UP001189619"/>
    </source>
</evidence>
<dbReference type="Proteomes" id="UP001189619">
    <property type="component" value="Chromosome"/>
</dbReference>